<name>A0A1I3CIZ3_9ACTN</name>
<dbReference type="RefSeq" id="WP_091110171.1">
    <property type="nucleotide sequence ID" value="NZ_BKAF01000039.1"/>
</dbReference>
<evidence type="ECO:0000313" key="2">
    <source>
        <dbReference type="Proteomes" id="UP000198649"/>
    </source>
</evidence>
<sequence length="178" mass="19398">MELRPLSDPVGDPFFDVLRRRHRDVDVVLLPPLGPPDAADPVSDEVVSSTLLRVEAVARGLWSMVAPDSDDRPRPRCTFGTGPETVRATARLVTRRDDGFHVLVALRAELESDGWAVTRPDGPVERLVGYLDELTLTASYAEGSGTLLVELASESLPVGQDRARELTRPPVRPQAGGR</sequence>
<keyword evidence="2" id="KW-1185">Reference proteome</keyword>
<reference evidence="1 2" key="1">
    <citation type="submission" date="2016-10" db="EMBL/GenBank/DDBJ databases">
        <authorList>
            <person name="de Groot N.N."/>
        </authorList>
    </citation>
    <scope>NUCLEOTIDE SEQUENCE [LARGE SCALE GENOMIC DNA]</scope>
    <source>
        <strain evidence="1 2">CGMCC 1.11156</strain>
    </source>
</reference>
<dbReference type="AlphaFoldDB" id="A0A1I3CIZ3"/>
<organism evidence="1 2">
    <name type="scientific">Nocardioides psychrotolerans</name>
    <dbReference type="NCBI Taxonomy" id="1005945"/>
    <lineage>
        <taxon>Bacteria</taxon>
        <taxon>Bacillati</taxon>
        <taxon>Actinomycetota</taxon>
        <taxon>Actinomycetes</taxon>
        <taxon>Propionibacteriales</taxon>
        <taxon>Nocardioidaceae</taxon>
        <taxon>Nocardioides</taxon>
    </lineage>
</organism>
<gene>
    <name evidence="1" type="ORF">SAMN05216561_10275</name>
</gene>
<dbReference type="Proteomes" id="UP000198649">
    <property type="component" value="Unassembled WGS sequence"/>
</dbReference>
<dbReference type="STRING" id="1005945.SAMN05216561_10275"/>
<accession>A0A1I3CIZ3</accession>
<proteinExistence type="predicted"/>
<protein>
    <submittedName>
        <fullName evidence="1">Uncharacterized protein</fullName>
    </submittedName>
</protein>
<dbReference type="OrthoDB" id="3790213at2"/>
<dbReference type="EMBL" id="FOQG01000002">
    <property type="protein sequence ID" value="SFH74209.1"/>
    <property type="molecule type" value="Genomic_DNA"/>
</dbReference>
<evidence type="ECO:0000313" key="1">
    <source>
        <dbReference type="EMBL" id="SFH74209.1"/>
    </source>
</evidence>